<name>A0A5B7E7C5_PORTR</name>
<dbReference type="Proteomes" id="UP000324222">
    <property type="component" value="Unassembled WGS sequence"/>
</dbReference>
<sequence length="156" mass="17070">MSSVPCSPDMPHTPSPSPSQLHPRSTGGGRPYRAGRLSRQKSFSSSVLPTISIMVDDDTVIPSFIAGPVMRTGRRDSISAQDLNHAYTCNSIADSHYSYHSHPNLNSDLLTGTMYLRPGKRDGHLNPSKDGQCGDDRQSTANHVRSSFLSLFTKKR</sequence>
<evidence type="ECO:0000313" key="2">
    <source>
        <dbReference type="EMBL" id="MPC29940.1"/>
    </source>
</evidence>
<dbReference type="AlphaFoldDB" id="A0A5B7E7C5"/>
<dbReference type="EMBL" id="VSRR010002162">
    <property type="protein sequence ID" value="MPC29940.1"/>
    <property type="molecule type" value="Genomic_DNA"/>
</dbReference>
<keyword evidence="3" id="KW-1185">Reference proteome</keyword>
<protein>
    <submittedName>
        <fullName evidence="2">Uncharacterized protein</fullName>
    </submittedName>
</protein>
<comment type="caution">
    <text evidence="2">The sequence shown here is derived from an EMBL/GenBank/DDBJ whole genome shotgun (WGS) entry which is preliminary data.</text>
</comment>
<evidence type="ECO:0000256" key="1">
    <source>
        <dbReference type="SAM" id="MobiDB-lite"/>
    </source>
</evidence>
<feature type="region of interest" description="Disordered" evidence="1">
    <location>
        <begin position="1"/>
        <end position="41"/>
    </location>
</feature>
<gene>
    <name evidence="2" type="ORF">E2C01_023194</name>
</gene>
<feature type="region of interest" description="Disordered" evidence="1">
    <location>
        <begin position="119"/>
        <end position="141"/>
    </location>
</feature>
<evidence type="ECO:0000313" key="3">
    <source>
        <dbReference type="Proteomes" id="UP000324222"/>
    </source>
</evidence>
<organism evidence="2 3">
    <name type="scientific">Portunus trituberculatus</name>
    <name type="common">Swimming crab</name>
    <name type="synonym">Neptunus trituberculatus</name>
    <dbReference type="NCBI Taxonomy" id="210409"/>
    <lineage>
        <taxon>Eukaryota</taxon>
        <taxon>Metazoa</taxon>
        <taxon>Ecdysozoa</taxon>
        <taxon>Arthropoda</taxon>
        <taxon>Crustacea</taxon>
        <taxon>Multicrustacea</taxon>
        <taxon>Malacostraca</taxon>
        <taxon>Eumalacostraca</taxon>
        <taxon>Eucarida</taxon>
        <taxon>Decapoda</taxon>
        <taxon>Pleocyemata</taxon>
        <taxon>Brachyura</taxon>
        <taxon>Eubrachyura</taxon>
        <taxon>Portunoidea</taxon>
        <taxon>Portunidae</taxon>
        <taxon>Portuninae</taxon>
        <taxon>Portunus</taxon>
    </lineage>
</organism>
<accession>A0A5B7E7C5</accession>
<reference evidence="2 3" key="1">
    <citation type="submission" date="2019-05" db="EMBL/GenBank/DDBJ databases">
        <title>Another draft genome of Portunus trituberculatus and its Hox gene families provides insights of decapod evolution.</title>
        <authorList>
            <person name="Jeong J.-H."/>
            <person name="Song I."/>
            <person name="Kim S."/>
            <person name="Choi T."/>
            <person name="Kim D."/>
            <person name="Ryu S."/>
            <person name="Kim W."/>
        </authorList>
    </citation>
    <scope>NUCLEOTIDE SEQUENCE [LARGE SCALE GENOMIC DNA]</scope>
    <source>
        <tissue evidence="2">Muscle</tissue>
    </source>
</reference>
<proteinExistence type="predicted"/>